<keyword evidence="2" id="KW-1185">Reference proteome</keyword>
<comment type="caution">
    <text evidence="1">The sequence shown here is derived from an EMBL/GenBank/DDBJ whole genome shotgun (WGS) entry which is preliminary data.</text>
</comment>
<protein>
    <submittedName>
        <fullName evidence="1">9649_t:CDS:1</fullName>
    </submittedName>
</protein>
<reference evidence="1" key="1">
    <citation type="submission" date="2021-06" db="EMBL/GenBank/DDBJ databases">
        <authorList>
            <person name="Kallberg Y."/>
            <person name="Tangrot J."/>
            <person name="Rosling A."/>
        </authorList>
    </citation>
    <scope>NUCLEOTIDE SEQUENCE</scope>
    <source>
        <strain evidence="1">IL203A</strain>
    </source>
</reference>
<organism evidence="1 2">
    <name type="scientific">Dentiscutata heterogama</name>
    <dbReference type="NCBI Taxonomy" id="1316150"/>
    <lineage>
        <taxon>Eukaryota</taxon>
        <taxon>Fungi</taxon>
        <taxon>Fungi incertae sedis</taxon>
        <taxon>Mucoromycota</taxon>
        <taxon>Glomeromycotina</taxon>
        <taxon>Glomeromycetes</taxon>
        <taxon>Diversisporales</taxon>
        <taxon>Gigasporaceae</taxon>
        <taxon>Dentiscutata</taxon>
    </lineage>
</organism>
<evidence type="ECO:0000313" key="2">
    <source>
        <dbReference type="Proteomes" id="UP000789702"/>
    </source>
</evidence>
<gene>
    <name evidence="1" type="ORF">DHETER_LOCUS9358</name>
</gene>
<sequence>MQPIYLLKIFRTLLKSAYPPIDSKDIKLLLEETGSIQQADLIECNVISKKKIKKTKKNKPKSIHISDIKDLCKNNNEIPGTKKDIILPTKFSKDILDLFKRTNNNIEKIRVSGYVLIPPLSDFIT</sequence>
<dbReference type="EMBL" id="CAJVPU010016310">
    <property type="protein sequence ID" value="CAG8652311.1"/>
    <property type="molecule type" value="Genomic_DNA"/>
</dbReference>
<name>A0ACA9NF86_9GLOM</name>
<evidence type="ECO:0000313" key="1">
    <source>
        <dbReference type="EMBL" id="CAG8652311.1"/>
    </source>
</evidence>
<dbReference type="Proteomes" id="UP000789702">
    <property type="component" value="Unassembled WGS sequence"/>
</dbReference>
<proteinExistence type="predicted"/>
<accession>A0ACA9NF86</accession>